<dbReference type="GO" id="GO:0005634">
    <property type="term" value="C:nucleus"/>
    <property type="evidence" value="ECO:0007669"/>
    <property type="project" value="UniProtKB-SubCell"/>
</dbReference>
<evidence type="ECO:0000256" key="12">
    <source>
        <dbReference type="ARBA" id="ARBA00083137"/>
    </source>
</evidence>
<evidence type="ECO:0000313" key="16">
    <source>
        <dbReference type="Proteomes" id="UP000243006"/>
    </source>
</evidence>
<evidence type="ECO:0000256" key="11">
    <source>
        <dbReference type="ARBA" id="ARBA00055682"/>
    </source>
</evidence>
<dbReference type="Proteomes" id="UP000243006">
    <property type="component" value="Unassembled WGS sequence"/>
</dbReference>
<dbReference type="CDD" id="cd17870">
    <property type="entry name" value="GPN1"/>
    <property type="match status" value="1"/>
</dbReference>
<evidence type="ECO:0000256" key="1">
    <source>
        <dbReference type="ARBA" id="ARBA00004123"/>
    </source>
</evidence>
<dbReference type="SUPFAM" id="SSF52540">
    <property type="entry name" value="P-loop containing nucleoside triphosphate hydrolases"/>
    <property type="match status" value="1"/>
</dbReference>
<evidence type="ECO:0000313" key="15">
    <source>
        <dbReference type="EMBL" id="OUC47934.1"/>
    </source>
</evidence>
<dbReference type="PROSITE" id="PS50004">
    <property type="entry name" value="C2"/>
    <property type="match status" value="1"/>
</dbReference>
<dbReference type="InterPro" id="IPR030230">
    <property type="entry name" value="Gpn1/Npa3/XAB1"/>
</dbReference>
<dbReference type="PANTHER" id="PTHR21231">
    <property type="entry name" value="XPA-BINDING PROTEIN 1-RELATED"/>
    <property type="match status" value="1"/>
</dbReference>
<dbReference type="Pfam" id="PF00168">
    <property type="entry name" value="C2"/>
    <property type="match status" value="1"/>
</dbReference>
<comment type="function">
    <text evidence="11">Small GTPase required for proper nuclear import of RNA polymerase II (RNAPII). May act at an RNAP assembly step prior to nuclear import.</text>
</comment>
<dbReference type="Pfam" id="PF03029">
    <property type="entry name" value="ATP_bind_1"/>
    <property type="match status" value="1"/>
</dbReference>
<evidence type="ECO:0000256" key="13">
    <source>
        <dbReference type="SAM" id="MobiDB-lite"/>
    </source>
</evidence>
<dbReference type="EMBL" id="LVZM01003452">
    <property type="protein sequence ID" value="OUC47934.1"/>
    <property type="molecule type" value="Genomic_DNA"/>
</dbReference>
<accession>A0A1Y3ES04</accession>
<evidence type="ECO:0000256" key="2">
    <source>
        <dbReference type="ARBA" id="ARBA00004496"/>
    </source>
</evidence>
<dbReference type="PANTHER" id="PTHR21231:SF8">
    <property type="entry name" value="GPN-LOOP GTPASE 1"/>
    <property type="match status" value="1"/>
</dbReference>
<dbReference type="InterPro" id="IPR004130">
    <property type="entry name" value="Gpn"/>
</dbReference>
<keyword evidence="8" id="KW-0175">Coiled coil</keyword>
<keyword evidence="9" id="KW-0342">GTP-binding</keyword>
<dbReference type="InterPro" id="IPR000008">
    <property type="entry name" value="C2_dom"/>
</dbReference>
<sequence>MDTETAGETESSEKAVNNENTVAAPLPDHLKPTCMIVLGMAGSGKSTLVQRICAYLSATKTSLYPVNLDPAVHYVSYPTAVDIRESVNYKEIMQKYELGPNGGIMTAMNIFATTFGKVIDFLENSSINYKYAVFDTPGQIEVFTWSASGAIISQALASSFPTVIVYVMDVARSSSPITFTSNMLYACSIMYKTQLPMVVAMNKTDIISANFALDWINDFECFLEALDSETSFAGDLTRRLALGLEEFYKTLKCTGVSAISGEGMKRFFELIDQARLEYETDYKPELEQRKLQLDKKKIEKQAERLNRLKLDIASDPPQSRENHLLRQRSRRIRAHQVTALQEKEAFEFDLTGAGELVEMPVGGQIYQTKTIENNLNPVWNEEFDAIVDHADGQYLGVELYDEDPGSRDEFLGNLDLDMDSVRNKGYISDAKDKTSGRSLGEVAIPVRLLKEENNMELKQQTWHMALGPHLSPITMTLKLRAFQFVG</sequence>
<reference evidence="15 16" key="1">
    <citation type="submission" date="2015-04" db="EMBL/GenBank/DDBJ databases">
        <title>Draft genome of the roundworm Trichinella nativa.</title>
        <authorList>
            <person name="Mitreva M."/>
        </authorList>
    </citation>
    <scope>NUCLEOTIDE SEQUENCE [LARGE SCALE GENOMIC DNA]</scope>
    <source>
        <strain evidence="15 16">ISS45</strain>
    </source>
</reference>
<keyword evidence="5" id="KW-0963">Cytoplasm</keyword>
<evidence type="ECO:0000256" key="9">
    <source>
        <dbReference type="ARBA" id="ARBA00023134"/>
    </source>
</evidence>
<dbReference type="SUPFAM" id="SSF49562">
    <property type="entry name" value="C2 domain (Calcium/lipid-binding domain, CaLB)"/>
    <property type="match status" value="1"/>
</dbReference>
<proteinExistence type="inferred from homology"/>
<feature type="region of interest" description="Disordered" evidence="13">
    <location>
        <begin position="1"/>
        <end position="24"/>
    </location>
</feature>
<dbReference type="InterPro" id="IPR035892">
    <property type="entry name" value="C2_domain_sf"/>
</dbReference>
<dbReference type="Gene3D" id="3.40.50.300">
    <property type="entry name" value="P-loop containing nucleotide triphosphate hydrolases"/>
    <property type="match status" value="1"/>
</dbReference>
<dbReference type="InterPro" id="IPR027417">
    <property type="entry name" value="P-loop_NTPase"/>
</dbReference>
<comment type="caution">
    <text evidence="15">The sequence shown here is derived from an EMBL/GenBank/DDBJ whole genome shotgun (WGS) entry which is preliminary data.</text>
</comment>
<comment type="similarity">
    <text evidence="3">Belongs to the GPN-loop GTPase family.</text>
</comment>
<dbReference type="AlphaFoldDB" id="A0A1Y3ES04"/>
<dbReference type="SMART" id="SM00239">
    <property type="entry name" value="C2"/>
    <property type="match status" value="1"/>
</dbReference>
<protein>
    <recommendedName>
        <fullName evidence="4">GPN-loop GTPase 1</fullName>
    </recommendedName>
    <alternativeName>
        <fullName evidence="12">XPA-binding protein 1 homolog</fullName>
    </alternativeName>
</protein>
<keyword evidence="6" id="KW-0547">Nucleotide-binding</keyword>
<comment type="subcellular location">
    <subcellularLocation>
        <location evidence="2">Cytoplasm</location>
    </subcellularLocation>
    <subcellularLocation>
        <location evidence="1">Nucleus</location>
    </subcellularLocation>
</comment>
<gene>
    <name evidence="15" type="ORF">D917_01323</name>
</gene>
<dbReference type="FunFam" id="3.40.50.300:FF:000888">
    <property type="entry name" value="GPN-loop GTPase 1"/>
    <property type="match status" value="1"/>
</dbReference>
<evidence type="ECO:0000256" key="8">
    <source>
        <dbReference type="ARBA" id="ARBA00023054"/>
    </source>
</evidence>
<dbReference type="GO" id="GO:0003924">
    <property type="term" value="F:GTPase activity"/>
    <property type="evidence" value="ECO:0007669"/>
    <property type="project" value="InterPro"/>
</dbReference>
<evidence type="ECO:0000256" key="10">
    <source>
        <dbReference type="ARBA" id="ARBA00023242"/>
    </source>
</evidence>
<dbReference type="Gene3D" id="2.60.40.150">
    <property type="entry name" value="C2 domain"/>
    <property type="match status" value="1"/>
</dbReference>
<keyword evidence="7" id="KW-0378">Hydrolase</keyword>
<evidence type="ECO:0000259" key="14">
    <source>
        <dbReference type="PROSITE" id="PS50004"/>
    </source>
</evidence>
<evidence type="ECO:0000256" key="3">
    <source>
        <dbReference type="ARBA" id="ARBA00005290"/>
    </source>
</evidence>
<dbReference type="GO" id="GO:0005737">
    <property type="term" value="C:cytoplasm"/>
    <property type="evidence" value="ECO:0007669"/>
    <property type="project" value="UniProtKB-SubCell"/>
</dbReference>
<evidence type="ECO:0000256" key="5">
    <source>
        <dbReference type="ARBA" id="ARBA00022490"/>
    </source>
</evidence>
<evidence type="ECO:0000256" key="4">
    <source>
        <dbReference type="ARBA" id="ARBA00014579"/>
    </source>
</evidence>
<keyword evidence="10" id="KW-0539">Nucleus</keyword>
<dbReference type="GO" id="GO:0005525">
    <property type="term" value="F:GTP binding"/>
    <property type="evidence" value="ECO:0007669"/>
    <property type="project" value="UniProtKB-KW"/>
</dbReference>
<name>A0A1Y3ES04_9BILA</name>
<evidence type="ECO:0000256" key="6">
    <source>
        <dbReference type="ARBA" id="ARBA00022741"/>
    </source>
</evidence>
<feature type="compositionally biased region" description="Polar residues" evidence="13">
    <location>
        <begin position="8"/>
        <end position="21"/>
    </location>
</feature>
<evidence type="ECO:0000256" key="7">
    <source>
        <dbReference type="ARBA" id="ARBA00022801"/>
    </source>
</evidence>
<feature type="domain" description="C2" evidence="14">
    <location>
        <begin position="311"/>
        <end position="431"/>
    </location>
</feature>
<organism evidence="15 16">
    <name type="scientific">Trichinella nativa</name>
    <dbReference type="NCBI Taxonomy" id="6335"/>
    <lineage>
        <taxon>Eukaryota</taxon>
        <taxon>Metazoa</taxon>
        <taxon>Ecdysozoa</taxon>
        <taxon>Nematoda</taxon>
        <taxon>Enoplea</taxon>
        <taxon>Dorylaimia</taxon>
        <taxon>Trichinellida</taxon>
        <taxon>Trichinellidae</taxon>
        <taxon>Trichinella</taxon>
    </lineage>
</organism>